<dbReference type="GO" id="GO:0003677">
    <property type="term" value="F:DNA binding"/>
    <property type="evidence" value="ECO:0007669"/>
    <property type="project" value="UniProtKB-KW"/>
</dbReference>
<organism evidence="5">
    <name type="scientific">marine sediment metagenome</name>
    <dbReference type="NCBI Taxonomy" id="412755"/>
    <lineage>
        <taxon>unclassified sequences</taxon>
        <taxon>metagenomes</taxon>
        <taxon>ecological metagenomes</taxon>
    </lineage>
</organism>
<keyword evidence="2" id="KW-0238">DNA-binding</keyword>
<dbReference type="Gene3D" id="1.10.357.10">
    <property type="entry name" value="Tetracycline Repressor, domain 2"/>
    <property type="match status" value="1"/>
</dbReference>
<dbReference type="InterPro" id="IPR036271">
    <property type="entry name" value="Tet_transcr_reg_TetR-rel_C_sf"/>
</dbReference>
<dbReference type="PANTHER" id="PTHR47506:SF6">
    <property type="entry name" value="HTH-TYPE TRANSCRIPTIONAL REPRESSOR NEMR"/>
    <property type="match status" value="1"/>
</dbReference>
<evidence type="ECO:0000256" key="2">
    <source>
        <dbReference type="ARBA" id="ARBA00023125"/>
    </source>
</evidence>
<dbReference type="PRINTS" id="PR00455">
    <property type="entry name" value="HTHTETR"/>
</dbReference>
<sequence>MARKTKEDSQLTRDLILNAAELIIYKKGMSYTTMADIADEAKMSRGAIYGHYKNKVEVAISMVIHAFESIEILKMEDGQTYLDYLYHQGILELHQAIEPSHIQRVFCILYALHDEDVELLSLRQDWENSRFIRIENCLLEAVAHNELPENLDSKLATLYLQTLLDGIFSTIYWNGNCPENKWELAEELYQIGFESMKTSKKFYP</sequence>
<dbReference type="SUPFAM" id="SSF46689">
    <property type="entry name" value="Homeodomain-like"/>
    <property type="match status" value="1"/>
</dbReference>
<dbReference type="InterPro" id="IPR001647">
    <property type="entry name" value="HTH_TetR"/>
</dbReference>
<accession>A0A0F9P8U4</accession>
<keyword evidence="1" id="KW-0805">Transcription regulation</keyword>
<comment type="caution">
    <text evidence="5">The sequence shown here is derived from an EMBL/GenBank/DDBJ whole genome shotgun (WGS) entry which is preliminary data.</text>
</comment>
<dbReference type="SUPFAM" id="SSF48498">
    <property type="entry name" value="Tetracyclin repressor-like, C-terminal domain"/>
    <property type="match status" value="1"/>
</dbReference>
<dbReference type="EMBL" id="LAZR01006762">
    <property type="protein sequence ID" value="KKM89812.1"/>
    <property type="molecule type" value="Genomic_DNA"/>
</dbReference>
<evidence type="ECO:0000313" key="5">
    <source>
        <dbReference type="EMBL" id="KKM89812.1"/>
    </source>
</evidence>
<evidence type="ECO:0000256" key="3">
    <source>
        <dbReference type="ARBA" id="ARBA00023163"/>
    </source>
</evidence>
<feature type="domain" description="HTH tetR-type" evidence="4">
    <location>
        <begin position="10"/>
        <end position="70"/>
    </location>
</feature>
<gene>
    <name evidence="5" type="ORF">LCGC14_1244870</name>
</gene>
<dbReference type="PANTHER" id="PTHR47506">
    <property type="entry name" value="TRANSCRIPTIONAL REGULATORY PROTEIN"/>
    <property type="match status" value="1"/>
</dbReference>
<name>A0A0F9P8U4_9ZZZZ</name>
<evidence type="ECO:0000256" key="1">
    <source>
        <dbReference type="ARBA" id="ARBA00023015"/>
    </source>
</evidence>
<dbReference type="Pfam" id="PF00440">
    <property type="entry name" value="TetR_N"/>
    <property type="match status" value="1"/>
</dbReference>
<keyword evidence="3" id="KW-0804">Transcription</keyword>
<evidence type="ECO:0000259" key="4">
    <source>
        <dbReference type="PROSITE" id="PS50977"/>
    </source>
</evidence>
<protein>
    <recommendedName>
        <fullName evidence="4">HTH tetR-type domain-containing protein</fullName>
    </recommendedName>
</protein>
<dbReference type="AlphaFoldDB" id="A0A0F9P8U4"/>
<reference evidence="5" key="1">
    <citation type="journal article" date="2015" name="Nature">
        <title>Complex archaea that bridge the gap between prokaryotes and eukaryotes.</title>
        <authorList>
            <person name="Spang A."/>
            <person name="Saw J.H."/>
            <person name="Jorgensen S.L."/>
            <person name="Zaremba-Niedzwiedzka K."/>
            <person name="Martijn J."/>
            <person name="Lind A.E."/>
            <person name="van Eijk R."/>
            <person name="Schleper C."/>
            <person name="Guy L."/>
            <person name="Ettema T.J."/>
        </authorList>
    </citation>
    <scope>NUCLEOTIDE SEQUENCE</scope>
</reference>
<proteinExistence type="predicted"/>
<dbReference type="InterPro" id="IPR009057">
    <property type="entry name" value="Homeodomain-like_sf"/>
</dbReference>
<dbReference type="PROSITE" id="PS50977">
    <property type="entry name" value="HTH_TETR_2"/>
    <property type="match status" value="1"/>
</dbReference>